<dbReference type="InterPro" id="IPR002172">
    <property type="entry name" value="LDrepeatLR_classA_rpt"/>
</dbReference>
<dbReference type="Gene3D" id="4.10.400.10">
    <property type="entry name" value="Low-density Lipoprotein Receptor"/>
    <property type="match status" value="1"/>
</dbReference>
<feature type="compositionally biased region" description="Basic and acidic residues" evidence="9">
    <location>
        <begin position="384"/>
        <end position="394"/>
    </location>
</feature>
<organism evidence="12 13">
    <name type="scientific">Phaedon cochleariae</name>
    <name type="common">Mustard beetle</name>
    <dbReference type="NCBI Taxonomy" id="80249"/>
    <lineage>
        <taxon>Eukaryota</taxon>
        <taxon>Metazoa</taxon>
        <taxon>Ecdysozoa</taxon>
        <taxon>Arthropoda</taxon>
        <taxon>Hexapoda</taxon>
        <taxon>Insecta</taxon>
        <taxon>Pterygota</taxon>
        <taxon>Neoptera</taxon>
        <taxon>Endopterygota</taxon>
        <taxon>Coleoptera</taxon>
        <taxon>Polyphaga</taxon>
        <taxon>Cucujiformia</taxon>
        <taxon>Chrysomeloidea</taxon>
        <taxon>Chrysomelidae</taxon>
        <taxon>Chrysomelinae</taxon>
        <taxon>Chrysomelini</taxon>
        <taxon>Phaedon</taxon>
    </lineage>
</organism>
<dbReference type="PROSITE" id="PS01209">
    <property type="entry name" value="LDLRA_1"/>
    <property type="match status" value="1"/>
</dbReference>
<dbReference type="SMART" id="SM00192">
    <property type="entry name" value="LDLa"/>
    <property type="match status" value="1"/>
</dbReference>
<feature type="transmembrane region" description="Helical" evidence="10">
    <location>
        <begin position="251"/>
        <end position="272"/>
    </location>
</feature>
<evidence type="ECO:0000256" key="2">
    <source>
        <dbReference type="ARBA" id="ARBA00004308"/>
    </source>
</evidence>
<dbReference type="EMBL" id="OU896717">
    <property type="protein sequence ID" value="CAG9815185.1"/>
    <property type="molecule type" value="Genomic_DNA"/>
</dbReference>
<dbReference type="PANTHER" id="PTHR24270">
    <property type="entry name" value="LOW-DENSITY LIPOPROTEIN RECEPTOR-RELATED"/>
    <property type="match status" value="1"/>
</dbReference>
<evidence type="ECO:0000256" key="3">
    <source>
        <dbReference type="ARBA" id="ARBA00022692"/>
    </source>
</evidence>
<comment type="caution">
    <text evidence="8">Lacks conserved residue(s) required for the propagation of feature annotation.</text>
</comment>
<dbReference type="Proteomes" id="UP001153737">
    <property type="component" value="Chromosome 11"/>
</dbReference>
<evidence type="ECO:0000256" key="5">
    <source>
        <dbReference type="ARBA" id="ARBA00022989"/>
    </source>
</evidence>
<keyword evidence="13" id="KW-1185">Reference proteome</keyword>
<evidence type="ECO:0000256" key="10">
    <source>
        <dbReference type="SAM" id="Phobius"/>
    </source>
</evidence>
<evidence type="ECO:0000256" key="7">
    <source>
        <dbReference type="ARBA" id="ARBA00023157"/>
    </source>
</evidence>
<dbReference type="GO" id="GO:0012505">
    <property type="term" value="C:endomembrane system"/>
    <property type="evidence" value="ECO:0007669"/>
    <property type="project" value="UniProtKB-SubCell"/>
</dbReference>
<protein>
    <submittedName>
        <fullName evidence="12">Uncharacterized protein</fullName>
    </submittedName>
</protein>
<dbReference type="PANTHER" id="PTHR24270:SF60">
    <property type="entry name" value="CUB AND LDLA DOMAIN, ISOFORM A-RELATED"/>
    <property type="match status" value="1"/>
</dbReference>
<dbReference type="Pfam" id="PF00057">
    <property type="entry name" value="Ldl_recept_a"/>
    <property type="match status" value="1"/>
</dbReference>
<sequence>MKMFRFSFIFLVLTILIGAKCELHLQIIKNYNDFLTPVTDIVEEKAGTSFSLICELIVSNDSKNFLDDNLMWMKEENVSNQTRFKTILQSIQGINKLEKKFIPLLVGDNGNHYCVSRKFNLSKKVFIKTIDNNRRNDVRSLRETIFCNELMFQCVSNGLCIIPHYVCDGKPDCKDSSDESLELCNGDPCKDKIPCDDGRCIPSSWCCDSHHDMNCSVTNRPKCCQVLIIPESYEDFEYPNVNHIQHSGTRYLFISVCIVSILFSIVLLLLIISKVMIFARKTALRQQHQSLCENIALRNRTDVNVIGADFRPSNVYTVRSNSRTPRLDVIIDASEVNDPLLFPPCRFGTGSEAEYGDRPPSYVDVLRSKLISEPPPPYTSNEMLDDHRGLPVGK</sequence>
<dbReference type="InterPro" id="IPR023415">
    <property type="entry name" value="LDLR_class-A_CS"/>
</dbReference>
<evidence type="ECO:0000256" key="4">
    <source>
        <dbReference type="ARBA" id="ARBA00022737"/>
    </source>
</evidence>
<gene>
    <name evidence="12" type="ORF">PHAECO_LOCUS2665</name>
</gene>
<evidence type="ECO:0000313" key="12">
    <source>
        <dbReference type="EMBL" id="CAG9815185.1"/>
    </source>
</evidence>
<reference evidence="12" key="1">
    <citation type="submission" date="2022-01" db="EMBL/GenBank/DDBJ databases">
        <authorList>
            <person name="King R."/>
        </authorList>
    </citation>
    <scope>NUCLEOTIDE SEQUENCE</scope>
</reference>
<dbReference type="GO" id="GO:0005886">
    <property type="term" value="C:plasma membrane"/>
    <property type="evidence" value="ECO:0007669"/>
    <property type="project" value="TreeGrafter"/>
</dbReference>
<reference evidence="12" key="2">
    <citation type="submission" date="2022-10" db="EMBL/GenBank/DDBJ databases">
        <authorList>
            <consortium name="ENA_rothamsted_submissions"/>
            <consortium name="culmorum"/>
            <person name="King R."/>
        </authorList>
    </citation>
    <scope>NUCLEOTIDE SEQUENCE</scope>
</reference>
<accession>A0A9N9SB23</accession>
<dbReference type="AlphaFoldDB" id="A0A9N9SB23"/>
<dbReference type="PRINTS" id="PR00261">
    <property type="entry name" value="LDLRECEPTOR"/>
</dbReference>
<keyword evidence="6 10" id="KW-0472">Membrane</keyword>
<evidence type="ECO:0000256" key="1">
    <source>
        <dbReference type="ARBA" id="ARBA00004167"/>
    </source>
</evidence>
<evidence type="ECO:0000256" key="8">
    <source>
        <dbReference type="PROSITE-ProRule" id="PRU00124"/>
    </source>
</evidence>
<dbReference type="InterPro" id="IPR036055">
    <property type="entry name" value="LDL_receptor-like_sf"/>
</dbReference>
<evidence type="ECO:0000256" key="11">
    <source>
        <dbReference type="SAM" id="SignalP"/>
    </source>
</evidence>
<evidence type="ECO:0000256" key="9">
    <source>
        <dbReference type="SAM" id="MobiDB-lite"/>
    </source>
</evidence>
<feature type="chain" id="PRO_5040237804" evidence="11">
    <location>
        <begin position="22"/>
        <end position="394"/>
    </location>
</feature>
<dbReference type="PROSITE" id="PS50068">
    <property type="entry name" value="LDLRA_2"/>
    <property type="match status" value="1"/>
</dbReference>
<name>A0A9N9SB23_PHACE</name>
<dbReference type="OrthoDB" id="2019384at2759"/>
<dbReference type="CDD" id="cd00112">
    <property type="entry name" value="LDLa"/>
    <property type="match status" value="1"/>
</dbReference>
<evidence type="ECO:0000313" key="13">
    <source>
        <dbReference type="Proteomes" id="UP001153737"/>
    </source>
</evidence>
<keyword evidence="11" id="KW-0732">Signal</keyword>
<keyword evidence="5 10" id="KW-1133">Transmembrane helix</keyword>
<keyword evidence="4" id="KW-0677">Repeat</keyword>
<dbReference type="InterPro" id="IPR050685">
    <property type="entry name" value="LDLR"/>
</dbReference>
<dbReference type="GO" id="GO:0016192">
    <property type="term" value="P:vesicle-mediated transport"/>
    <property type="evidence" value="ECO:0007669"/>
    <property type="project" value="UniProtKB-ARBA"/>
</dbReference>
<keyword evidence="3 10" id="KW-0812">Transmembrane</keyword>
<dbReference type="SUPFAM" id="SSF57424">
    <property type="entry name" value="LDL receptor-like module"/>
    <property type="match status" value="1"/>
</dbReference>
<keyword evidence="7" id="KW-1015">Disulfide bond</keyword>
<evidence type="ECO:0000256" key="6">
    <source>
        <dbReference type="ARBA" id="ARBA00023136"/>
    </source>
</evidence>
<feature type="region of interest" description="Disordered" evidence="9">
    <location>
        <begin position="373"/>
        <end position="394"/>
    </location>
</feature>
<feature type="signal peptide" evidence="11">
    <location>
        <begin position="1"/>
        <end position="21"/>
    </location>
</feature>
<comment type="subcellular location">
    <subcellularLocation>
        <location evidence="2">Endomembrane system</location>
    </subcellularLocation>
    <subcellularLocation>
        <location evidence="1">Membrane</location>
        <topology evidence="1">Single-pass membrane protein</topology>
    </subcellularLocation>
</comment>
<proteinExistence type="predicted"/>